<comment type="caution">
    <text evidence="3">The sequence shown here is derived from an EMBL/GenBank/DDBJ whole genome shotgun (WGS) entry which is preliminary data.</text>
</comment>
<protein>
    <recommendedName>
        <fullName evidence="2">DNA repair protein rhp7 treble clef domain-containing protein</fullName>
    </recommendedName>
</protein>
<feature type="compositionally biased region" description="Basic and acidic residues" evidence="1">
    <location>
        <begin position="133"/>
        <end position="147"/>
    </location>
</feature>
<dbReference type="EMBL" id="JAZGUE010000003">
    <property type="protein sequence ID" value="KAL2268684.1"/>
    <property type="molecule type" value="Genomic_DNA"/>
</dbReference>
<dbReference type="Gene3D" id="3.80.10.10">
    <property type="entry name" value="Ribonuclease Inhibitor"/>
    <property type="match status" value="2"/>
</dbReference>
<feature type="compositionally biased region" description="Low complexity" evidence="1">
    <location>
        <begin position="89"/>
        <end position="103"/>
    </location>
</feature>
<feature type="domain" description="DNA repair protein rhp7 treble clef" evidence="2">
    <location>
        <begin position="179"/>
        <end position="216"/>
    </location>
</feature>
<evidence type="ECO:0000259" key="2">
    <source>
        <dbReference type="Pfam" id="PF23550"/>
    </source>
</evidence>
<accession>A0ABR4DF69</accession>
<organism evidence="3 4">
    <name type="scientific">Remersonia thermophila</name>
    <dbReference type="NCBI Taxonomy" id="72144"/>
    <lineage>
        <taxon>Eukaryota</taxon>
        <taxon>Fungi</taxon>
        <taxon>Dikarya</taxon>
        <taxon>Ascomycota</taxon>
        <taxon>Pezizomycotina</taxon>
        <taxon>Sordariomycetes</taxon>
        <taxon>Sordariomycetidae</taxon>
        <taxon>Sordariales</taxon>
        <taxon>Sordariales incertae sedis</taxon>
        <taxon>Remersonia</taxon>
    </lineage>
</organism>
<dbReference type="SUPFAM" id="SSF52047">
    <property type="entry name" value="RNI-like"/>
    <property type="match status" value="1"/>
</dbReference>
<evidence type="ECO:0000313" key="4">
    <source>
        <dbReference type="Proteomes" id="UP001600064"/>
    </source>
</evidence>
<dbReference type="InterPro" id="IPR056451">
    <property type="entry name" value="Znf_Tbcl_Rhp7"/>
</dbReference>
<dbReference type="RefSeq" id="XP_070867408.1">
    <property type="nucleotide sequence ID" value="XM_071009919.1"/>
</dbReference>
<feature type="region of interest" description="Disordered" evidence="1">
    <location>
        <begin position="15"/>
        <end position="57"/>
    </location>
</feature>
<keyword evidence="4" id="KW-1185">Reference proteome</keyword>
<evidence type="ECO:0000256" key="1">
    <source>
        <dbReference type="SAM" id="MobiDB-lite"/>
    </source>
</evidence>
<dbReference type="PANTHER" id="PTHR13318">
    <property type="entry name" value="PARTNER OF PAIRED, ISOFORM B-RELATED"/>
    <property type="match status" value="1"/>
</dbReference>
<dbReference type="InterPro" id="IPR032675">
    <property type="entry name" value="LRR_dom_sf"/>
</dbReference>
<feature type="compositionally biased region" description="Basic residues" evidence="1">
    <location>
        <begin position="148"/>
        <end position="157"/>
    </location>
</feature>
<reference evidence="3 4" key="1">
    <citation type="journal article" date="2024" name="Commun. Biol.">
        <title>Comparative genomic analysis of thermophilic fungi reveals convergent evolutionary adaptations and gene losses.</title>
        <authorList>
            <person name="Steindorff A.S."/>
            <person name="Aguilar-Pontes M.V."/>
            <person name="Robinson A.J."/>
            <person name="Andreopoulos B."/>
            <person name="LaButti K."/>
            <person name="Kuo A."/>
            <person name="Mondo S."/>
            <person name="Riley R."/>
            <person name="Otillar R."/>
            <person name="Haridas S."/>
            <person name="Lipzen A."/>
            <person name="Grimwood J."/>
            <person name="Schmutz J."/>
            <person name="Clum A."/>
            <person name="Reid I.D."/>
            <person name="Moisan M.C."/>
            <person name="Butler G."/>
            <person name="Nguyen T.T.M."/>
            <person name="Dewar K."/>
            <person name="Conant G."/>
            <person name="Drula E."/>
            <person name="Henrissat B."/>
            <person name="Hansel C."/>
            <person name="Singer S."/>
            <person name="Hutchinson M.I."/>
            <person name="de Vries R.P."/>
            <person name="Natvig D.O."/>
            <person name="Powell A.J."/>
            <person name="Tsang A."/>
            <person name="Grigoriev I.V."/>
        </authorList>
    </citation>
    <scope>NUCLEOTIDE SEQUENCE [LARGE SCALE GENOMIC DNA]</scope>
    <source>
        <strain evidence="3 4">ATCC 22073</strain>
    </source>
</reference>
<dbReference type="PANTHER" id="PTHR13318:SF190">
    <property type="entry name" value="PARTNER OF PAIRED, ISOFORM B"/>
    <property type="match status" value="1"/>
</dbReference>
<dbReference type="InterPro" id="IPR006553">
    <property type="entry name" value="Leu-rich_rpt_Cys-con_subtyp"/>
</dbReference>
<dbReference type="Pfam" id="PF23550">
    <property type="entry name" value="zf_Tbcl_Rhp7"/>
    <property type="match status" value="1"/>
</dbReference>
<gene>
    <name evidence="3" type="ORF">VTJ83DRAFT_3530</name>
</gene>
<feature type="region of interest" description="Disordered" evidence="1">
    <location>
        <begin position="81"/>
        <end position="163"/>
    </location>
</feature>
<proteinExistence type="predicted"/>
<dbReference type="Proteomes" id="UP001600064">
    <property type="component" value="Unassembled WGS sequence"/>
</dbReference>
<sequence>MQVTCFGVKAVSCNRPSSRRRVSSVPSDQPSPPCKELHHQPPLSTMSRGGYPRRVMGPQSALTDYLAAHNISANQIRLDAERRRREAQEQQQNNSQNQANTEASTSSAAPDVTDNPARATRSRRAAAPIAQDEEARKREQRAIEKIKASKKFQKRKRAADSDEDDDIAMALLAASAPLPNQQENCEICAKRFTVTAYSRNGPSGGLLCPECSRDIDKEDAAKQKARRVAAAGRRRQFQSNILDGICAIGPKSLMTLCIETLAKNIDLAEDFGDMPPILIDKVARKLSKLRLLDSRTLSLFLTPTAEEFHVYDGAKLGQDDFIRIFQMVPGLKRLKIRNGIHFKDPVVDYLMTRHIELEDLYLHGANLISESKWIELLQKRGKPLRSLRVYFTDKHFTDAVLAVLPTACPNLTRLKVCHNQQVTGTGVAAIGQIKTLRHLSLDLRKSVHSDIYVDVLSKIGRQLETLCLTRVNETDNTVLDAIHTYCRSLSKLRITESEAMTDAGFVRLFTDWASPGLKYLDLQKCCQIDSAHPRENPDNIGLCSDGFRALMAHSGRKLRNLNIHACRHIRGEVFEEVFSKDKLYEDMEKLEISFIEEVNDYIVGCIFRACPNLKELNVFGCMKVRDVRVPRGKILVGVPNARGMMIEGQSDGEDAV</sequence>
<dbReference type="SMART" id="SM00367">
    <property type="entry name" value="LRR_CC"/>
    <property type="match status" value="3"/>
</dbReference>
<name>A0ABR4DF69_9PEZI</name>
<dbReference type="GeneID" id="98124563"/>
<evidence type="ECO:0000313" key="3">
    <source>
        <dbReference type="EMBL" id="KAL2268684.1"/>
    </source>
</evidence>